<dbReference type="Proteomes" id="UP001458880">
    <property type="component" value="Unassembled WGS sequence"/>
</dbReference>
<organism evidence="1 2">
    <name type="scientific">Popillia japonica</name>
    <name type="common">Japanese beetle</name>
    <dbReference type="NCBI Taxonomy" id="7064"/>
    <lineage>
        <taxon>Eukaryota</taxon>
        <taxon>Metazoa</taxon>
        <taxon>Ecdysozoa</taxon>
        <taxon>Arthropoda</taxon>
        <taxon>Hexapoda</taxon>
        <taxon>Insecta</taxon>
        <taxon>Pterygota</taxon>
        <taxon>Neoptera</taxon>
        <taxon>Endopterygota</taxon>
        <taxon>Coleoptera</taxon>
        <taxon>Polyphaga</taxon>
        <taxon>Scarabaeiformia</taxon>
        <taxon>Scarabaeidae</taxon>
        <taxon>Rutelinae</taxon>
        <taxon>Popillia</taxon>
    </lineage>
</organism>
<dbReference type="AlphaFoldDB" id="A0AAW1IBR7"/>
<evidence type="ECO:0000313" key="2">
    <source>
        <dbReference type="Proteomes" id="UP001458880"/>
    </source>
</evidence>
<keyword evidence="2" id="KW-1185">Reference proteome</keyword>
<dbReference type="PANTHER" id="PTHR33198">
    <property type="entry name" value="ANK_REP_REGION DOMAIN-CONTAINING PROTEIN-RELATED"/>
    <property type="match status" value="1"/>
</dbReference>
<gene>
    <name evidence="1" type="ORF">QE152_g37041</name>
</gene>
<dbReference type="EMBL" id="JASPKY010000693">
    <property type="protein sequence ID" value="KAK9686635.1"/>
    <property type="molecule type" value="Genomic_DNA"/>
</dbReference>
<evidence type="ECO:0008006" key="3">
    <source>
        <dbReference type="Google" id="ProtNLM"/>
    </source>
</evidence>
<proteinExistence type="predicted"/>
<reference evidence="1 2" key="1">
    <citation type="journal article" date="2024" name="BMC Genomics">
        <title>De novo assembly and annotation of Popillia japonica's genome with initial clues to its potential as an invasive pest.</title>
        <authorList>
            <person name="Cucini C."/>
            <person name="Boschi S."/>
            <person name="Funari R."/>
            <person name="Cardaioli E."/>
            <person name="Iannotti N."/>
            <person name="Marturano G."/>
            <person name="Paoli F."/>
            <person name="Bruttini M."/>
            <person name="Carapelli A."/>
            <person name="Frati F."/>
            <person name="Nardi F."/>
        </authorList>
    </citation>
    <scope>NUCLEOTIDE SEQUENCE [LARGE SCALE GENOMIC DNA]</scope>
    <source>
        <strain evidence="1">DMR45628</strain>
    </source>
</reference>
<accession>A0AAW1IBR7</accession>
<name>A0AAW1IBR7_POPJA</name>
<comment type="caution">
    <text evidence="1">The sequence shown here is derived from an EMBL/GenBank/DDBJ whole genome shotgun (WGS) entry which is preliminary data.</text>
</comment>
<evidence type="ECO:0000313" key="1">
    <source>
        <dbReference type="EMBL" id="KAK9686635.1"/>
    </source>
</evidence>
<protein>
    <recommendedName>
        <fullName evidence="3">Retrotransposon gag domain-containing protein</fullName>
    </recommendedName>
</protein>
<sequence length="344" mass="39474">MGDSRGITCLNLEGNIAENWKLWRSRFENYIIASEINKKDEKTQCAQLLHYIGEEGFKIYTTFQFKDDEKNKLEILLGKFENHFLPKENLSYERYKFFSYKQQLNQTLEQFITELRKRAMKCNLGELQDSLIKTMIVCGVNSATIRERLLQDDSLSLDKAVELAMVIETTKERSEIMEKARDTTIAAVMKKDWRKSNQEKGNTTADKKIINNCKRCGKNHPVNRCPAFGSNLDVLGVCKLLCYKNNNSSYKLEFFVVKSNSLAILGLPSCKNLNLVMKVEAIDKYLDKNSNTLVKEFSDLFSGVGCLPEPYCIQLEDNAKPVVHATRRVPVPLMKPLLSNTNHK</sequence>